<proteinExistence type="predicted"/>
<comment type="caution">
    <text evidence="1">The sequence shown here is derived from an EMBL/GenBank/DDBJ whole genome shotgun (WGS) entry which is preliminary data.</text>
</comment>
<accession>A0AAE8SHU3</accession>
<gene>
    <name evidence="1" type="ORF">FTOL_06127</name>
</gene>
<dbReference type="AlphaFoldDB" id="A0AAE8SHU3"/>
<dbReference type="Proteomes" id="UP001187734">
    <property type="component" value="Unassembled WGS sequence"/>
</dbReference>
<reference evidence="1" key="1">
    <citation type="submission" date="2018-03" db="EMBL/GenBank/DDBJ databases">
        <authorList>
            <person name="Guldener U."/>
        </authorList>
    </citation>
    <scope>NUCLEOTIDE SEQUENCE</scope>
</reference>
<evidence type="ECO:0000313" key="2">
    <source>
        <dbReference type="Proteomes" id="UP001187734"/>
    </source>
</evidence>
<sequence>MAVNVNTIKTPGDATHKGRVVILNGPSNARRMALMKNLESRLVGCKTQVVDSYIMADPICPHICQRNLRSVYLGEIRKSANQGYTVLVTACLVDKLEHRQVIDDIMAIVCGKDVDMFWVNIHDEWVVLTQQPSIPEHFQEKCTGRSASRRMTPQNRLIFPSKKSHKLDGVSLVTRSLFVGGIKEAVDKISEVMDRGNMRL</sequence>
<keyword evidence="2" id="KW-1185">Reference proteome</keyword>
<name>A0AAE8SHU3_9HYPO</name>
<organism evidence="1 2">
    <name type="scientific">Fusarium torulosum</name>
    <dbReference type="NCBI Taxonomy" id="33205"/>
    <lineage>
        <taxon>Eukaryota</taxon>
        <taxon>Fungi</taxon>
        <taxon>Dikarya</taxon>
        <taxon>Ascomycota</taxon>
        <taxon>Pezizomycotina</taxon>
        <taxon>Sordariomycetes</taxon>
        <taxon>Hypocreomycetidae</taxon>
        <taxon>Hypocreales</taxon>
        <taxon>Nectriaceae</taxon>
        <taxon>Fusarium</taxon>
    </lineage>
</organism>
<protein>
    <submittedName>
        <fullName evidence="1">Uncharacterized protein</fullName>
    </submittedName>
</protein>
<evidence type="ECO:0000313" key="1">
    <source>
        <dbReference type="EMBL" id="SPJ76396.1"/>
    </source>
</evidence>
<dbReference type="EMBL" id="ONZP01000196">
    <property type="protein sequence ID" value="SPJ76396.1"/>
    <property type="molecule type" value="Genomic_DNA"/>
</dbReference>